<organism evidence="5 6">
    <name type="scientific">Aeropyrum camini SY1 = JCM 12091</name>
    <dbReference type="NCBI Taxonomy" id="1198449"/>
    <lineage>
        <taxon>Archaea</taxon>
        <taxon>Thermoproteota</taxon>
        <taxon>Thermoprotei</taxon>
        <taxon>Desulfurococcales</taxon>
        <taxon>Desulfurococcaceae</taxon>
        <taxon>Aeropyrum</taxon>
    </lineage>
</organism>
<dbReference type="GO" id="GO:0015035">
    <property type="term" value="F:protein-disulfide reductase activity"/>
    <property type="evidence" value="ECO:0007669"/>
    <property type="project" value="TreeGrafter"/>
</dbReference>
<dbReference type="Pfam" id="PF00085">
    <property type="entry name" value="Thioredoxin"/>
    <property type="match status" value="1"/>
</dbReference>
<accession>U3TG75</accession>
<name>U3TG75_9CREN</name>
<dbReference type="PANTHER" id="PTHR45663">
    <property type="entry name" value="GEO12009P1"/>
    <property type="match status" value="1"/>
</dbReference>
<dbReference type="Proteomes" id="UP000016887">
    <property type="component" value="Chromosome"/>
</dbReference>
<evidence type="ECO:0000256" key="2">
    <source>
        <dbReference type="ARBA" id="ARBA00022982"/>
    </source>
</evidence>
<dbReference type="GO" id="GO:0005737">
    <property type="term" value="C:cytoplasm"/>
    <property type="evidence" value="ECO:0007669"/>
    <property type="project" value="TreeGrafter"/>
</dbReference>
<gene>
    <name evidence="5" type="primary">trxA</name>
    <name evidence="5" type="ORF">ACAM_1571</name>
</gene>
<evidence type="ECO:0000256" key="1">
    <source>
        <dbReference type="ARBA" id="ARBA00022448"/>
    </source>
</evidence>
<evidence type="ECO:0000313" key="5">
    <source>
        <dbReference type="EMBL" id="BAN91040.1"/>
    </source>
</evidence>
<keyword evidence="2" id="KW-0249">Electron transport</keyword>
<dbReference type="InterPro" id="IPR036249">
    <property type="entry name" value="Thioredoxin-like_sf"/>
</dbReference>
<dbReference type="STRING" id="1198449.ACAM_1571"/>
<dbReference type="InterPro" id="IPR017937">
    <property type="entry name" value="Thioredoxin_CS"/>
</dbReference>
<keyword evidence="6" id="KW-1185">Reference proteome</keyword>
<proteinExistence type="predicted"/>
<evidence type="ECO:0000259" key="4">
    <source>
        <dbReference type="PROSITE" id="PS51352"/>
    </source>
</evidence>
<dbReference type="OrthoDB" id="18010at2157"/>
<dbReference type="KEGG" id="acj:ACAM_1571"/>
<dbReference type="AlphaFoldDB" id="U3TG75"/>
<evidence type="ECO:0000256" key="3">
    <source>
        <dbReference type="ARBA" id="ARBA00023157"/>
    </source>
</evidence>
<dbReference type="eggNOG" id="arCOG01972">
    <property type="taxonomic scope" value="Archaea"/>
</dbReference>
<dbReference type="InterPro" id="IPR013766">
    <property type="entry name" value="Thioredoxin_domain"/>
</dbReference>
<feature type="domain" description="Thioredoxin" evidence="4">
    <location>
        <begin position="16"/>
        <end position="141"/>
    </location>
</feature>
<dbReference type="CDD" id="cd02947">
    <property type="entry name" value="TRX_family"/>
    <property type="match status" value="1"/>
</dbReference>
<dbReference type="PROSITE" id="PS00194">
    <property type="entry name" value="THIOREDOXIN_1"/>
    <property type="match status" value="1"/>
</dbReference>
<dbReference type="PROSITE" id="PS51352">
    <property type="entry name" value="THIOREDOXIN_2"/>
    <property type="match status" value="1"/>
</dbReference>
<dbReference type="PANTHER" id="PTHR45663:SF11">
    <property type="entry name" value="GEO12009P1"/>
    <property type="match status" value="1"/>
</dbReference>
<keyword evidence="1" id="KW-0813">Transport</keyword>
<evidence type="ECO:0000313" key="6">
    <source>
        <dbReference type="Proteomes" id="UP000016887"/>
    </source>
</evidence>
<sequence length="146" mass="16058">MVGMEVDPELREILRRKAASIVREATTCCRVDYGDAVVEVLEPGELRDMLSNCKVVIAFFYTPTCPYCRMLKPVFEEAAGFYRGKALFTAVNLARFPFMSDALGIMGTPTIIAFIRGREAGRLVGLVPPEKLESFIEAALQAGGCN</sequence>
<reference evidence="5 6" key="1">
    <citation type="journal article" date="2013" name="Appl. Environ. Microbiol.">
        <title>Variation of the Virus-Related Elements within Syntenic Genomes of the Hyperthermophilic Archaeon Aeropyrum.</title>
        <authorList>
            <person name="Daifuku T."/>
            <person name="Yoshida T."/>
            <person name="Kitamura T."/>
            <person name="Kawaichi S."/>
            <person name="Inoue T."/>
            <person name="Nomura K."/>
            <person name="Yoshida Y."/>
            <person name="Kuno S."/>
            <person name="Sako Y."/>
        </authorList>
    </citation>
    <scope>NUCLEOTIDE SEQUENCE [LARGE SCALE GENOMIC DNA]</scope>
    <source>
        <strain evidence="5 6">SY1</strain>
    </source>
</reference>
<protein>
    <submittedName>
        <fullName evidence="5">Thioredoxin</fullName>
    </submittedName>
</protein>
<dbReference type="EMBL" id="AP012489">
    <property type="protein sequence ID" value="BAN91040.1"/>
    <property type="molecule type" value="Genomic_DNA"/>
</dbReference>
<dbReference type="SUPFAM" id="SSF52833">
    <property type="entry name" value="Thioredoxin-like"/>
    <property type="match status" value="1"/>
</dbReference>
<keyword evidence="3" id="KW-1015">Disulfide bond</keyword>
<dbReference type="Gene3D" id="3.40.30.10">
    <property type="entry name" value="Glutaredoxin"/>
    <property type="match status" value="1"/>
</dbReference>